<dbReference type="PANTHER" id="PTHR10218">
    <property type="entry name" value="GTP-BINDING PROTEIN ALPHA SUBUNIT"/>
    <property type="match status" value="1"/>
</dbReference>
<dbReference type="Gene3D" id="3.40.50.300">
    <property type="entry name" value="P-loop containing nucleotide triphosphate hydrolases"/>
    <property type="match status" value="1"/>
</dbReference>
<dbReference type="GO" id="GO:0005525">
    <property type="term" value="F:GTP binding"/>
    <property type="evidence" value="ECO:0007669"/>
    <property type="project" value="UniProtKB-KW"/>
</dbReference>
<dbReference type="Proteomes" id="UP000023152">
    <property type="component" value="Unassembled WGS sequence"/>
</dbReference>
<evidence type="ECO:0000313" key="8">
    <source>
        <dbReference type="Proteomes" id="UP000023152"/>
    </source>
</evidence>
<gene>
    <name evidence="7" type="ORF">RFI_10520</name>
</gene>
<dbReference type="OMA" id="RCCISEE"/>
<dbReference type="GO" id="GO:0005737">
    <property type="term" value="C:cytoplasm"/>
    <property type="evidence" value="ECO:0007669"/>
    <property type="project" value="TreeGrafter"/>
</dbReference>
<dbReference type="PANTHER" id="PTHR10218:SF302">
    <property type="entry name" value="GUANINE NUCLEOTIDE-BINDING PROTEIN ALPHA-5 SUBUNIT"/>
    <property type="match status" value="1"/>
</dbReference>
<comment type="caution">
    <text evidence="7">The sequence shown here is derived from an EMBL/GenBank/DDBJ whole genome shotgun (WGS) entry which is preliminary data.</text>
</comment>
<dbReference type="GO" id="GO:0007188">
    <property type="term" value="P:adenylate cyclase-modulating G protein-coupled receptor signaling pathway"/>
    <property type="evidence" value="ECO:0007669"/>
    <property type="project" value="TreeGrafter"/>
</dbReference>
<organism evidence="7 8">
    <name type="scientific">Reticulomyxa filosa</name>
    <dbReference type="NCBI Taxonomy" id="46433"/>
    <lineage>
        <taxon>Eukaryota</taxon>
        <taxon>Sar</taxon>
        <taxon>Rhizaria</taxon>
        <taxon>Retaria</taxon>
        <taxon>Foraminifera</taxon>
        <taxon>Monothalamids</taxon>
        <taxon>Reticulomyxidae</taxon>
        <taxon>Reticulomyxa</taxon>
    </lineage>
</organism>
<dbReference type="GO" id="GO:0003924">
    <property type="term" value="F:GTPase activity"/>
    <property type="evidence" value="ECO:0007669"/>
    <property type="project" value="InterPro"/>
</dbReference>
<dbReference type="GO" id="GO:0031683">
    <property type="term" value="F:G-protein beta/gamma-subunit complex binding"/>
    <property type="evidence" value="ECO:0007669"/>
    <property type="project" value="InterPro"/>
</dbReference>
<dbReference type="EMBL" id="ASPP01007742">
    <property type="protein sequence ID" value="ETO26615.1"/>
    <property type="molecule type" value="Genomic_DNA"/>
</dbReference>
<feature type="binding site" evidence="5">
    <location>
        <position position="42"/>
    </location>
    <ligand>
        <name>Mg(2+)</name>
        <dbReference type="ChEBI" id="CHEBI:18420"/>
    </ligand>
</feature>
<sequence>MGCCSSKQSNNGLIDKEIGQDKQQDKEVKKLLLLGAGSSGKTTFFKQLKCIHGDGFSPKDKSDYRAQIESQIIEQMQKLISRSREIQEEFPGEYKHLCVTLRNMLSFFYFIKR</sequence>
<reference evidence="7 8" key="1">
    <citation type="journal article" date="2013" name="Curr. Biol.">
        <title>The Genome of the Foraminiferan Reticulomyxa filosa.</title>
        <authorList>
            <person name="Glockner G."/>
            <person name="Hulsmann N."/>
            <person name="Schleicher M."/>
            <person name="Noegel A.A."/>
            <person name="Eichinger L."/>
            <person name="Gallinger C."/>
            <person name="Pawlowski J."/>
            <person name="Sierra R."/>
            <person name="Euteneuer U."/>
            <person name="Pillet L."/>
            <person name="Moustafa A."/>
            <person name="Platzer M."/>
            <person name="Groth M."/>
            <person name="Szafranski K."/>
            <person name="Schliwa M."/>
        </authorList>
    </citation>
    <scope>NUCLEOTIDE SEQUENCE [LARGE SCALE GENOMIC DNA]</scope>
</reference>
<dbReference type="SUPFAM" id="SSF52540">
    <property type="entry name" value="P-loop containing nucleoside triphosphate hydrolases"/>
    <property type="match status" value="1"/>
</dbReference>
<dbReference type="AlphaFoldDB" id="X6NJX6"/>
<keyword evidence="1 5" id="KW-0479">Metal-binding</keyword>
<dbReference type="GO" id="GO:0005834">
    <property type="term" value="C:heterotrimeric G-protein complex"/>
    <property type="evidence" value="ECO:0007669"/>
    <property type="project" value="TreeGrafter"/>
</dbReference>
<protein>
    <submittedName>
        <fullName evidence="7">Uncharacterized protein</fullName>
    </submittedName>
</protein>
<dbReference type="InterPro" id="IPR001019">
    <property type="entry name" value="Gprotein_alpha_su"/>
</dbReference>
<evidence type="ECO:0000256" key="4">
    <source>
        <dbReference type="ARBA" id="ARBA00023224"/>
    </source>
</evidence>
<feature type="compositionally biased region" description="Basic and acidic residues" evidence="6">
    <location>
        <begin position="14"/>
        <end position="23"/>
    </location>
</feature>
<keyword evidence="2" id="KW-0547">Nucleotide-binding</keyword>
<dbReference type="PROSITE" id="PS51882">
    <property type="entry name" value="G_ALPHA"/>
    <property type="match status" value="1"/>
</dbReference>
<dbReference type="InterPro" id="IPR027417">
    <property type="entry name" value="P-loop_NTPase"/>
</dbReference>
<proteinExistence type="predicted"/>
<feature type="region of interest" description="Disordered" evidence="6">
    <location>
        <begin position="1"/>
        <end position="23"/>
    </location>
</feature>
<keyword evidence="3" id="KW-0342">GTP-binding</keyword>
<keyword evidence="8" id="KW-1185">Reference proteome</keyword>
<dbReference type="GO" id="GO:0001664">
    <property type="term" value="F:G protein-coupled receptor binding"/>
    <property type="evidence" value="ECO:0007669"/>
    <property type="project" value="TreeGrafter"/>
</dbReference>
<evidence type="ECO:0000256" key="2">
    <source>
        <dbReference type="ARBA" id="ARBA00022741"/>
    </source>
</evidence>
<evidence type="ECO:0000313" key="7">
    <source>
        <dbReference type="EMBL" id="ETO26615.1"/>
    </source>
</evidence>
<dbReference type="Pfam" id="PF00503">
    <property type="entry name" value="G-alpha"/>
    <property type="match status" value="1"/>
</dbReference>
<evidence type="ECO:0000256" key="6">
    <source>
        <dbReference type="SAM" id="MobiDB-lite"/>
    </source>
</evidence>
<keyword evidence="5" id="KW-0460">Magnesium</keyword>
<feature type="compositionally biased region" description="Polar residues" evidence="6">
    <location>
        <begin position="1"/>
        <end position="12"/>
    </location>
</feature>
<name>X6NJX6_RETFI</name>
<dbReference type="GO" id="GO:0046872">
    <property type="term" value="F:metal ion binding"/>
    <property type="evidence" value="ECO:0007669"/>
    <property type="project" value="UniProtKB-KW"/>
</dbReference>
<evidence type="ECO:0000256" key="3">
    <source>
        <dbReference type="ARBA" id="ARBA00023134"/>
    </source>
</evidence>
<keyword evidence="4" id="KW-0807">Transducer</keyword>
<accession>X6NJX6</accession>
<evidence type="ECO:0000256" key="1">
    <source>
        <dbReference type="ARBA" id="ARBA00022723"/>
    </source>
</evidence>
<evidence type="ECO:0000256" key="5">
    <source>
        <dbReference type="PIRSR" id="PIRSR601019-2"/>
    </source>
</evidence>